<name>A0AAD7NJ92_9AGAR</name>
<sequence>MLPLPPELLQLILSILDHRDLWVLVQVSRFFQQLALPSLLSRHNITPLQIHSGSVCVRPGAYFLIPRIYFMRPIQHLTIQSEGLSLHGLAHIIRDIPPIPDVLLRVRVERFEDPELAEIVATLSRGGRDTIVVAHGSIKVSHPRSAPRIQGLRYIGGPWTVEMSSLDGWLWLWGCIIYLPILFMAIAINIMELLYNLYLVAVWTYRRFLGPPWDQAQRIAADFDWVSGDSIRIRTILVPGASQFMLLTVPQTVDGNLLYLPGLPGFCSAQSRALLAALSVTDAPESLYVETDCGLDLYALLALAEHHPSIAWLTLRSGSLNTTSLRSSVAANSHPTRIKSLRAPPKYIPHVWPFLPGITYLDIDVAGDPSQLAEALAAIAASTTQLSELFLSFGRPGPRRQSLPWRGAAFPPLMRGIARLTIYADFVYSDRDAEGLPRWLARFPDLNRIEMRCAASIPVSSRVGLAESIGATRTTSPGAWAGVHFI</sequence>
<dbReference type="SUPFAM" id="SSF81383">
    <property type="entry name" value="F-box domain"/>
    <property type="match status" value="1"/>
</dbReference>
<dbReference type="Pfam" id="PF12937">
    <property type="entry name" value="F-box-like"/>
    <property type="match status" value="1"/>
</dbReference>
<keyword evidence="1" id="KW-1133">Transmembrane helix</keyword>
<feature type="domain" description="F-box" evidence="2">
    <location>
        <begin position="1"/>
        <end position="34"/>
    </location>
</feature>
<feature type="transmembrane region" description="Helical" evidence="1">
    <location>
        <begin position="170"/>
        <end position="198"/>
    </location>
</feature>
<evidence type="ECO:0000259" key="2">
    <source>
        <dbReference type="PROSITE" id="PS50181"/>
    </source>
</evidence>
<keyword evidence="4" id="KW-1185">Reference proteome</keyword>
<dbReference type="Proteomes" id="UP001215598">
    <property type="component" value="Unassembled WGS sequence"/>
</dbReference>
<evidence type="ECO:0000313" key="4">
    <source>
        <dbReference type="Proteomes" id="UP001215598"/>
    </source>
</evidence>
<protein>
    <recommendedName>
        <fullName evidence="2">F-box domain-containing protein</fullName>
    </recommendedName>
</protein>
<evidence type="ECO:0000313" key="3">
    <source>
        <dbReference type="EMBL" id="KAJ7764289.1"/>
    </source>
</evidence>
<gene>
    <name evidence="3" type="ORF">B0H16DRAFT_1883551</name>
</gene>
<accession>A0AAD7NJ92</accession>
<proteinExistence type="predicted"/>
<keyword evidence="1" id="KW-0812">Transmembrane</keyword>
<organism evidence="3 4">
    <name type="scientific">Mycena metata</name>
    <dbReference type="NCBI Taxonomy" id="1033252"/>
    <lineage>
        <taxon>Eukaryota</taxon>
        <taxon>Fungi</taxon>
        <taxon>Dikarya</taxon>
        <taxon>Basidiomycota</taxon>
        <taxon>Agaricomycotina</taxon>
        <taxon>Agaricomycetes</taxon>
        <taxon>Agaricomycetidae</taxon>
        <taxon>Agaricales</taxon>
        <taxon>Marasmiineae</taxon>
        <taxon>Mycenaceae</taxon>
        <taxon>Mycena</taxon>
    </lineage>
</organism>
<dbReference type="PROSITE" id="PS50181">
    <property type="entry name" value="FBOX"/>
    <property type="match status" value="1"/>
</dbReference>
<dbReference type="InterPro" id="IPR036047">
    <property type="entry name" value="F-box-like_dom_sf"/>
</dbReference>
<reference evidence="3" key="1">
    <citation type="submission" date="2023-03" db="EMBL/GenBank/DDBJ databases">
        <title>Massive genome expansion in bonnet fungi (Mycena s.s.) driven by repeated elements and novel gene families across ecological guilds.</title>
        <authorList>
            <consortium name="Lawrence Berkeley National Laboratory"/>
            <person name="Harder C.B."/>
            <person name="Miyauchi S."/>
            <person name="Viragh M."/>
            <person name="Kuo A."/>
            <person name="Thoen E."/>
            <person name="Andreopoulos B."/>
            <person name="Lu D."/>
            <person name="Skrede I."/>
            <person name="Drula E."/>
            <person name="Henrissat B."/>
            <person name="Morin E."/>
            <person name="Kohler A."/>
            <person name="Barry K."/>
            <person name="LaButti K."/>
            <person name="Morin E."/>
            <person name="Salamov A."/>
            <person name="Lipzen A."/>
            <person name="Mereny Z."/>
            <person name="Hegedus B."/>
            <person name="Baldrian P."/>
            <person name="Stursova M."/>
            <person name="Weitz H."/>
            <person name="Taylor A."/>
            <person name="Grigoriev I.V."/>
            <person name="Nagy L.G."/>
            <person name="Martin F."/>
            <person name="Kauserud H."/>
        </authorList>
    </citation>
    <scope>NUCLEOTIDE SEQUENCE</scope>
    <source>
        <strain evidence="3">CBHHK182m</strain>
    </source>
</reference>
<evidence type="ECO:0000256" key="1">
    <source>
        <dbReference type="SAM" id="Phobius"/>
    </source>
</evidence>
<keyword evidence="1" id="KW-0472">Membrane</keyword>
<dbReference type="AlphaFoldDB" id="A0AAD7NJ92"/>
<dbReference type="EMBL" id="JARKIB010000028">
    <property type="protein sequence ID" value="KAJ7764289.1"/>
    <property type="molecule type" value="Genomic_DNA"/>
</dbReference>
<dbReference type="InterPro" id="IPR001810">
    <property type="entry name" value="F-box_dom"/>
</dbReference>
<comment type="caution">
    <text evidence="3">The sequence shown here is derived from an EMBL/GenBank/DDBJ whole genome shotgun (WGS) entry which is preliminary data.</text>
</comment>